<dbReference type="EMBL" id="JADBJN010000004">
    <property type="protein sequence ID" value="KAG5668337.1"/>
    <property type="molecule type" value="Genomic_DNA"/>
</dbReference>
<dbReference type="SUPFAM" id="SSF50249">
    <property type="entry name" value="Nucleic acid-binding proteins"/>
    <property type="match status" value="1"/>
</dbReference>
<keyword evidence="5" id="KW-1185">Reference proteome</keyword>
<dbReference type="InterPro" id="IPR010994">
    <property type="entry name" value="RuvA_2-like"/>
</dbReference>
<feature type="coiled-coil region" evidence="1">
    <location>
        <begin position="94"/>
        <end position="131"/>
    </location>
</feature>
<dbReference type="InterPro" id="IPR023323">
    <property type="entry name" value="Tex-like_dom_sf"/>
</dbReference>
<dbReference type="Proteomes" id="UP001107558">
    <property type="component" value="Chromosome 4"/>
</dbReference>
<dbReference type="InterPro" id="IPR037027">
    <property type="entry name" value="YqgF/RNaseH-like_dom_sf"/>
</dbReference>
<dbReference type="InterPro" id="IPR041692">
    <property type="entry name" value="HHH_9"/>
</dbReference>
<proteinExistence type="predicted"/>
<dbReference type="InterPro" id="IPR032639">
    <property type="entry name" value="Tex_YqgF"/>
</dbReference>
<dbReference type="Pfam" id="PF17674">
    <property type="entry name" value="HHH_9"/>
    <property type="match status" value="1"/>
</dbReference>
<dbReference type="InterPro" id="IPR006641">
    <property type="entry name" value="YqgF/RNaseH-like_dom"/>
</dbReference>
<dbReference type="SUPFAM" id="SSF47781">
    <property type="entry name" value="RuvA domain 2-like"/>
    <property type="match status" value="2"/>
</dbReference>
<dbReference type="InterPro" id="IPR012340">
    <property type="entry name" value="NA-bd_OB-fold"/>
</dbReference>
<evidence type="ECO:0000256" key="2">
    <source>
        <dbReference type="SAM" id="MobiDB-lite"/>
    </source>
</evidence>
<name>A0A9J6BEM6_POLVA</name>
<dbReference type="InterPro" id="IPR050437">
    <property type="entry name" value="Ribos_protein_bS1-like"/>
</dbReference>
<dbReference type="PANTHER" id="PTHR10724:SF10">
    <property type="entry name" value="S1 RNA-BINDING DOMAIN-CONTAINING PROTEIN 1"/>
    <property type="match status" value="1"/>
</dbReference>
<dbReference type="Gene3D" id="1.10.3500.10">
    <property type="entry name" value="Tex N-terminal region-like"/>
    <property type="match status" value="1"/>
</dbReference>
<comment type="caution">
    <text evidence="4">The sequence shown here is derived from an EMBL/GenBank/DDBJ whole genome shotgun (WGS) entry which is preliminary data.</text>
</comment>
<dbReference type="Gene3D" id="3.30.420.140">
    <property type="entry name" value="YqgF/RNase H-like domain"/>
    <property type="match status" value="1"/>
</dbReference>
<organism evidence="4 5">
    <name type="scientific">Polypedilum vanderplanki</name>
    <name type="common">Sleeping chironomid midge</name>
    <dbReference type="NCBI Taxonomy" id="319348"/>
    <lineage>
        <taxon>Eukaryota</taxon>
        <taxon>Metazoa</taxon>
        <taxon>Ecdysozoa</taxon>
        <taxon>Arthropoda</taxon>
        <taxon>Hexapoda</taxon>
        <taxon>Insecta</taxon>
        <taxon>Pterygota</taxon>
        <taxon>Neoptera</taxon>
        <taxon>Endopterygota</taxon>
        <taxon>Diptera</taxon>
        <taxon>Nematocera</taxon>
        <taxon>Chironomoidea</taxon>
        <taxon>Chironomidae</taxon>
        <taxon>Chironominae</taxon>
        <taxon>Polypedilum</taxon>
        <taxon>Polypedilum</taxon>
    </lineage>
</organism>
<dbReference type="PANTHER" id="PTHR10724">
    <property type="entry name" value="30S RIBOSOMAL PROTEIN S1"/>
    <property type="match status" value="1"/>
</dbReference>
<feature type="domain" description="S1 motif" evidence="3">
    <location>
        <begin position="697"/>
        <end position="758"/>
    </location>
</feature>
<dbReference type="PROSITE" id="PS50126">
    <property type="entry name" value="S1"/>
    <property type="match status" value="1"/>
</dbReference>
<dbReference type="AlphaFoldDB" id="A0A9J6BEM6"/>
<dbReference type="GO" id="GO:0003729">
    <property type="term" value="F:mRNA binding"/>
    <property type="evidence" value="ECO:0007669"/>
    <property type="project" value="TreeGrafter"/>
</dbReference>
<feature type="region of interest" description="Disordered" evidence="2">
    <location>
        <begin position="1"/>
        <end position="28"/>
    </location>
</feature>
<gene>
    <name evidence="4" type="ORF">PVAND_016280</name>
</gene>
<dbReference type="InterPro" id="IPR018974">
    <property type="entry name" value="Tex-like_N"/>
</dbReference>
<dbReference type="Gene3D" id="1.10.150.310">
    <property type="entry name" value="Tex RuvX-like domain-like"/>
    <property type="match status" value="1"/>
</dbReference>
<dbReference type="SMART" id="SM00732">
    <property type="entry name" value="YqgFc"/>
    <property type="match status" value="1"/>
</dbReference>
<dbReference type="Gene3D" id="2.40.50.140">
    <property type="entry name" value="Nucleic acid-binding proteins"/>
    <property type="match status" value="1"/>
</dbReference>
<dbReference type="SMART" id="SM00316">
    <property type="entry name" value="S1"/>
    <property type="match status" value="1"/>
</dbReference>
<dbReference type="FunFam" id="3.30.420.140:FF:000001">
    <property type="entry name" value="RNA-binding transcriptional accessory protein"/>
    <property type="match status" value="1"/>
</dbReference>
<evidence type="ECO:0000313" key="4">
    <source>
        <dbReference type="EMBL" id="KAG5668337.1"/>
    </source>
</evidence>
<evidence type="ECO:0000259" key="3">
    <source>
        <dbReference type="PROSITE" id="PS50126"/>
    </source>
</evidence>
<dbReference type="Pfam" id="PF16921">
    <property type="entry name" value="Tex_YqgF"/>
    <property type="match status" value="1"/>
</dbReference>
<dbReference type="Pfam" id="PF09371">
    <property type="entry name" value="Tex_N"/>
    <property type="match status" value="1"/>
</dbReference>
<dbReference type="InterPro" id="IPR003029">
    <property type="entry name" value="S1_domain"/>
</dbReference>
<dbReference type="Pfam" id="PF12836">
    <property type="entry name" value="HHH_3"/>
    <property type="match status" value="1"/>
</dbReference>
<reference evidence="4" key="1">
    <citation type="submission" date="2021-03" db="EMBL/GenBank/DDBJ databases">
        <title>Chromosome level genome of the anhydrobiotic midge Polypedilum vanderplanki.</title>
        <authorList>
            <person name="Yoshida Y."/>
            <person name="Kikawada T."/>
            <person name="Gusev O."/>
        </authorList>
    </citation>
    <scope>NUCLEOTIDE SEQUENCE</scope>
    <source>
        <strain evidence="4">NIAS01</strain>
        <tissue evidence="4">Whole body or cell culture</tissue>
    </source>
</reference>
<dbReference type="SUPFAM" id="SSF53098">
    <property type="entry name" value="Ribonuclease H-like"/>
    <property type="match status" value="1"/>
</dbReference>
<dbReference type="SUPFAM" id="SSF158832">
    <property type="entry name" value="Tex N-terminal region-like"/>
    <property type="match status" value="1"/>
</dbReference>
<evidence type="ECO:0000313" key="5">
    <source>
        <dbReference type="Proteomes" id="UP001107558"/>
    </source>
</evidence>
<dbReference type="Pfam" id="PF22706">
    <property type="entry name" value="Tex_central_region"/>
    <property type="match status" value="1"/>
</dbReference>
<dbReference type="Pfam" id="PF00575">
    <property type="entry name" value="S1"/>
    <property type="match status" value="1"/>
</dbReference>
<protein>
    <recommendedName>
        <fullName evidence="3">S1 motif domain-containing protein</fullName>
    </recommendedName>
</protein>
<dbReference type="InterPro" id="IPR023319">
    <property type="entry name" value="Tex-like_HTH_dom_sf"/>
</dbReference>
<dbReference type="OrthoDB" id="995477at2759"/>
<dbReference type="GO" id="GO:0006412">
    <property type="term" value="P:translation"/>
    <property type="evidence" value="ECO:0007669"/>
    <property type="project" value="TreeGrafter"/>
</dbReference>
<dbReference type="InterPro" id="IPR012337">
    <property type="entry name" value="RNaseH-like_sf"/>
</dbReference>
<accession>A0A9J6BEM6</accession>
<dbReference type="InterPro" id="IPR055179">
    <property type="entry name" value="Tex-like_central_region"/>
</dbReference>
<keyword evidence="1" id="KW-0175">Coiled coil</keyword>
<dbReference type="GO" id="GO:0006139">
    <property type="term" value="P:nucleobase-containing compound metabolic process"/>
    <property type="evidence" value="ECO:0007669"/>
    <property type="project" value="InterPro"/>
</dbReference>
<evidence type="ECO:0000256" key="1">
    <source>
        <dbReference type="SAM" id="Coils"/>
    </source>
</evidence>
<dbReference type="Gene3D" id="1.10.10.650">
    <property type="entry name" value="RuvA domain 2-like"/>
    <property type="match status" value="1"/>
</dbReference>
<sequence>MASRKRKAIADEVEENVEKKPKKVKSDSSNNLNLWKDYEIVAEKEKLDLNLTKTLIELLDNENTIPFLCRYRRKLIQDTSPEKLRDVQVTLASVRDLQSKVQNFIKTLEKKQEIKEDLKEDLKAIKSFEELEFFKSLYKSEGKRTLYEKAIELGLGKTAEEILEGKNFVNFKEFINPKVEGLKNSNEILKGIKDIIVHKIAKNKEIVEEIRNLKDKFNIKLESKATKDGKNQENSYKFQNYLDFSCHSCNNLKPHQILALFRGESLKILKLSFTFDPRFERTLEKFSKNLLLKKGVDFGNRSKIFDEAFKETFSKRISPFLIRQLRSELQKSAEKAAITSFAENLKNLLLTMPVKGRKILGIDPGFKHGCKLSLISETGDVLATDTIYPHTKNSEESERIIVELLKKFDCKLIALGNGTACRETETFLDKIIKKFKLSYVEYCIVSEQGASIYSCSEIAKKEFPKMDTNLISAVSIARRLLDPLSELVKIEPKHLGVGMYQHDVDEKSLSFSLDSVVSECVSYVGIDVNCASVSLLKHIAGLTEKKALSILEHKQKNGNFKSREELKKVKSIGPKTYTQMIGFLKIDKKTAGCDKINILDSTTIHPESYDVTMKILKDCKLKIDEFGKKNFVKQIEKYCEKNSVEILAKKFDEDSEKLENVLNTLKNESLHHDYREDKNFKPDFKQGIQKLSDLKTDQIVKGVVRNIVDFGAFIDIGVQQDGLLHKSKFKCNLKLGDRVECKILNVSENGRKIGLDFVKIL</sequence>
<dbReference type="GO" id="GO:0003735">
    <property type="term" value="F:structural constituent of ribosome"/>
    <property type="evidence" value="ECO:0007669"/>
    <property type="project" value="TreeGrafter"/>
</dbReference>